<feature type="compositionally biased region" description="Basic and acidic residues" evidence="1">
    <location>
        <begin position="29"/>
        <end position="38"/>
    </location>
</feature>
<dbReference type="Proteomes" id="UP000010953">
    <property type="component" value="Unassembled WGS sequence"/>
</dbReference>
<gene>
    <name evidence="2" type="ORF">C943_04228</name>
</gene>
<dbReference type="EMBL" id="AMZY02000008">
    <property type="protein sequence ID" value="EMS33909.1"/>
    <property type="molecule type" value="Genomic_DNA"/>
</dbReference>
<keyword evidence="3" id="KW-1185">Reference proteome</keyword>
<evidence type="ECO:0000313" key="2">
    <source>
        <dbReference type="EMBL" id="EMS33909.1"/>
    </source>
</evidence>
<name>M7XGH4_9BACT</name>
<proteinExistence type="predicted"/>
<sequence length="38" mass="4358">MSYKLKKKESRKKTDSIRGYALRRGALQSERDSLGGDK</sequence>
<reference evidence="2" key="1">
    <citation type="submission" date="2013-01" db="EMBL/GenBank/DDBJ databases">
        <title>Genome assembly of Mariniradius saccharolyticus AK6.</title>
        <authorList>
            <person name="Vaidya B."/>
            <person name="Khatri I."/>
            <person name="Tanuku N.R.S."/>
            <person name="Subramanian S."/>
            <person name="Pinnaka A."/>
        </authorList>
    </citation>
    <scope>NUCLEOTIDE SEQUENCE [LARGE SCALE GENOMIC DNA]</scope>
    <source>
        <strain evidence="2">AK6</strain>
    </source>
</reference>
<feature type="compositionally biased region" description="Basic residues" evidence="1">
    <location>
        <begin position="1"/>
        <end position="11"/>
    </location>
</feature>
<feature type="region of interest" description="Disordered" evidence="1">
    <location>
        <begin position="1"/>
        <end position="38"/>
    </location>
</feature>
<evidence type="ECO:0000256" key="1">
    <source>
        <dbReference type="SAM" id="MobiDB-lite"/>
    </source>
</evidence>
<comment type="caution">
    <text evidence="2">The sequence shown here is derived from an EMBL/GenBank/DDBJ whole genome shotgun (WGS) entry which is preliminary data.</text>
</comment>
<evidence type="ECO:0000313" key="3">
    <source>
        <dbReference type="Proteomes" id="UP000010953"/>
    </source>
</evidence>
<dbReference type="AlphaFoldDB" id="M7XGH4"/>
<organism evidence="2 3">
    <name type="scientific">Mariniradius saccharolyticus AK6</name>
    <dbReference type="NCBI Taxonomy" id="1239962"/>
    <lineage>
        <taxon>Bacteria</taxon>
        <taxon>Pseudomonadati</taxon>
        <taxon>Bacteroidota</taxon>
        <taxon>Cytophagia</taxon>
        <taxon>Cytophagales</taxon>
        <taxon>Cyclobacteriaceae</taxon>
        <taxon>Mariniradius</taxon>
    </lineage>
</organism>
<dbReference type="InParanoid" id="M7XGH4"/>
<protein>
    <submittedName>
        <fullName evidence="2">Uncharacterized protein</fullName>
    </submittedName>
</protein>
<accession>M7XGH4</accession>